<evidence type="ECO:0000313" key="5">
    <source>
        <dbReference type="Proteomes" id="UP000552709"/>
    </source>
</evidence>
<feature type="domain" description="HD-GYP" evidence="3">
    <location>
        <begin position="320"/>
        <end position="517"/>
    </location>
</feature>
<dbReference type="Gene3D" id="1.10.3210.10">
    <property type="entry name" value="Hypothetical protein af1432"/>
    <property type="match status" value="1"/>
</dbReference>
<dbReference type="Gene3D" id="1.25.40.10">
    <property type="entry name" value="Tetratricopeptide repeat domain"/>
    <property type="match status" value="4"/>
</dbReference>
<dbReference type="InterPro" id="IPR019734">
    <property type="entry name" value="TPR_rpt"/>
</dbReference>
<dbReference type="InterPro" id="IPR011990">
    <property type="entry name" value="TPR-like_helical_dom_sf"/>
</dbReference>
<reference evidence="4 5" key="1">
    <citation type="submission" date="2020-08" db="EMBL/GenBank/DDBJ databases">
        <title>Genomic Encyclopedia of Type Strains, Phase IV (KMG-IV): sequencing the most valuable type-strain genomes for metagenomic binning, comparative biology and taxonomic classification.</title>
        <authorList>
            <person name="Goeker M."/>
        </authorList>
    </citation>
    <scope>NUCLEOTIDE SEQUENCE [LARGE SCALE GENOMIC DNA]</scope>
    <source>
        <strain evidence="4 5">DSM 27939</strain>
    </source>
</reference>
<dbReference type="SMART" id="SM00471">
    <property type="entry name" value="HDc"/>
    <property type="match status" value="1"/>
</dbReference>
<dbReference type="InterPro" id="IPR011717">
    <property type="entry name" value="TPR-4"/>
</dbReference>
<dbReference type="PROSITE" id="PS50005">
    <property type="entry name" value="TPR"/>
    <property type="match status" value="1"/>
</dbReference>
<dbReference type="PANTHER" id="PTHR45228">
    <property type="entry name" value="CYCLIC DI-GMP PHOSPHODIESTERASE TM_0186-RELATED"/>
    <property type="match status" value="1"/>
</dbReference>
<dbReference type="RefSeq" id="WP_184133581.1">
    <property type="nucleotide sequence ID" value="NZ_JACHFL010000007.1"/>
</dbReference>
<dbReference type="Pfam" id="PF13487">
    <property type="entry name" value="HD_5"/>
    <property type="match status" value="1"/>
</dbReference>
<dbReference type="SUPFAM" id="SSF48452">
    <property type="entry name" value="TPR-like"/>
    <property type="match status" value="3"/>
</dbReference>
<evidence type="ECO:0000256" key="2">
    <source>
        <dbReference type="SAM" id="Coils"/>
    </source>
</evidence>
<proteinExistence type="predicted"/>
<comment type="caution">
    <text evidence="4">The sequence shown here is derived from an EMBL/GenBank/DDBJ whole genome shotgun (WGS) entry which is preliminary data.</text>
</comment>
<gene>
    <name evidence="4" type="ORF">HNQ08_003020</name>
</gene>
<protein>
    <submittedName>
        <fullName evidence="4">Response regulator RpfG family c-di-GMP phosphodiesterase</fullName>
    </submittedName>
</protein>
<keyword evidence="2" id="KW-0175">Coiled coil</keyword>
<dbReference type="AlphaFoldDB" id="A0A7W8NGL1"/>
<keyword evidence="1" id="KW-0802">TPR repeat</keyword>
<evidence type="ECO:0000259" key="3">
    <source>
        <dbReference type="PROSITE" id="PS51832"/>
    </source>
</evidence>
<dbReference type="EMBL" id="JACHFL010000007">
    <property type="protein sequence ID" value="MBB5363913.1"/>
    <property type="molecule type" value="Genomic_DNA"/>
</dbReference>
<dbReference type="Pfam" id="PF07721">
    <property type="entry name" value="TPR_4"/>
    <property type="match status" value="1"/>
</dbReference>
<dbReference type="InterPro" id="IPR003607">
    <property type="entry name" value="HD/PDEase_dom"/>
</dbReference>
<accession>A0A7W8NGL1</accession>
<evidence type="ECO:0000256" key="1">
    <source>
        <dbReference type="PROSITE-ProRule" id="PRU00339"/>
    </source>
</evidence>
<dbReference type="SUPFAM" id="SSF109604">
    <property type="entry name" value="HD-domain/PDEase-like"/>
    <property type="match status" value="1"/>
</dbReference>
<sequence length="911" mass="99486">MQLRHGELNDAIASLERASTLRREINDAPGYAGSLNNLGLLHQRAGNAGRALEYFLACVAFIHSSGQSLERQLGACLINVGALYRSMQLFDQADRYLQEGIETVQRNRDQRMELAGRVALADVARDRGDLKRGIAGYLKALALAEQIGAREEEAEVLDSLGRVYATLGDDELAAQMSRKALAIASELQLVLVRVWATLSLAHLALRSGNAEEASCLYGEAGQHAATAGLKSEVLQAKEGQARTSRQLGEYQRSAVLFEELLQSERADHAEHEAARISEHQARFDVEKANMEADTQRLLREASERAREDAEAAVQKRTQELEFAQVEIVTRLAAAAEYRDDQTGQHTFRVGHVTARLAERLGLPTAEVDMIRLAARLHDVGKIGIPDAILLKPGRFTPEEFEMMKQHTLIGGRILSGGRSKLLQVAEEIALTHHERWDGRGYPHGLAGENIPISGRLVSVADVYDALTSERPYKEPWTPEAALLEIESQAGRQFDPQVVQAFGEMIRSGELQRLNVQEDQHLIAPGVLLDEGGSVVLPMPTRKAVKEQGFSGRRLPEGVEIRLTELIQEAWDKRRSHPVLAQALTEAASVLVDEYDDDLGRAYVQHNQSLACLDTSDFEAAALLLSNVIAVARTHADLTLERDGLNLLAGVLSAVELQEDAQHLCEASNALSATLGDTVGEANARTNLGIIQARLNQPEQAMDTFREATGLYTGAGAQEGLANCLYNLADTALETGDIDLAVDCALQSMQAAQLSSQPNIGALALGVLARAKNKSGFPVEASQLYEQLLASSLLDPDRLPEAWGWATVHAAENQAARGDAEGARAGLEKVLDLASRRQLLELELRARSELVDLLLKQGEAAAALQHLQHERSVREQHLSLHQTSQVRGIRIKAIVANVLPLEYQERVENAAI</sequence>
<feature type="repeat" description="TPR" evidence="1">
    <location>
        <begin position="154"/>
        <end position="187"/>
    </location>
</feature>
<name>A0A7W8NGL1_9DEIO</name>
<organism evidence="4 5">
    <name type="scientific">Deinococcus humi</name>
    <dbReference type="NCBI Taxonomy" id="662880"/>
    <lineage>
        <taxon>Bacteria</taxon>
        <taxon>Thermotogati</taxon>
        <taxon>Deinococcota</taxon>
        <taxon>Deinococci</taxon>
        <taxon>Deinococcales</taxon>
        <taxon>Deinococcaceae</taxon>
        <taxon>Deinococcus</taxon>
    </lineage>
</organism>
<feature type="coiled-coil region" evidence="2">
    <location>
        <begin position="299"/>
        <end position="326"/>
    </location>
</feature>
<dbReference type="SMART" id="SM00028">
    <property type="entry name" value="TPR"/>
    <property type="match status" value="7"/>
</dbReference>
<dbReference type="PROSITE" id="PS51832">
    <property type="entry name" value="HD_GYP"/>
    <property type="match status" value="1"/>
</dbReference>
<dbReference type="GO" id="GO:0042802">
    <property type="term" value="F:identical protein binding"/>
    <property type="evidence" value="ECO:0007669"/>
    <property type="project" value="InterPro"/>
</dbReference>
<dbReference type="InterPro" id="IPR037522">
    <property type="entry name" value="HD_GYP_dom"/>
</dbReference>
<keyword evidence="5" id="KW-1185">Reference proteome</keyword>
<dbReference type="Proteomes" id="UP000552709">
    <property type="component" value="Unassembled WGS sequence"/>
</dbReference>
<dbReference type="Pfam" id="PF13424">
    <property type="entry name" value="TPR_12"/>
    <property type="match status" value="1"/>
</dbReference>
<dbReference type="CDD" id="cd00077">
    <property type="entry name" value="HDc"/>
    <property type="match status" value="1"/>
</dbReference>
<evidence type="ECO:0000313" key="4">
    <source>
        <dbReference type="EMBL" id="MBB5363913.1"/>
    </source>
</evidence>
<dbReference type="InterPro" id="IPR052020">
    <property type="entry name" value="Cyclic_di-GMP/3'3'-cGAMP_PDE"/>
</dbReference>
<dbReference type="PANTHER" id="PTHR45228:SF8">
    <property type="entry name" value="TWO-COMPONENT RESPONSE REGULATOR-RELATED"/>
    <property type="match status" value="1"/>
</dbReference>